<keyword evidence="3 7" id="KW-0548">Nucleotidyltransferase</keyword>
<dbReference type="PANTHER" id="PTHR43793:SF1">
    <property type="entry name" value="FAD SYNTHASE"/>
    <property type="match status" value="1"/>
</dbReference>
<evidence type="ECO:0000256" key="3">
    <source>
        <dbReference type="ARBA" id="ARBA00022695"/>
    </source>
</evidence>
<comment type="similarity">
    <text evidence="7">Belongs to the eukaryotic CoaD family.</text>
</comment>
<feature type="region of interest" description="Disordered" evidence="9">
    <location>
        <begin position="135"/>
        <end position="154"/>
    </location>
</feature>
<dbReference type="InterPro" id="IPR050385">
    <property type="entry name" value="Archaeal_FAD_synthase"/>
</dbReference>
<dbReference type="InParanoid" id="A0A1Q6DVZ4"/>
<dbReference type="HAMAP" id="MF_00647">
    <property type="entry name" value="PPAT_arch"/>
    <property type="match status" value="1"/>
</dbReference>
<reference evidence="11" key="1">
    <citation type="submission" date="2016-12" db="EMBL/GenBank/DDBJ databases">
        <title>Discovery of methanogenic haloarchaea.</title>
        <authorList>
            <person name="Sorokin D.Y."/>
            <person name="Makarova K.S."/>
            <person name="Abbas B."/>
            <person name="Ferrer M."/>
            <person name="Golyshin P.N."/>
        </authorList>
    </citation>
    <scope>NUCLEOTIDE SEQUENCE [LARGE SCALE GENOMIC DNA]</scope>
    <source>
        <strain evidence="11">HMET1</strain>
    </source>
</reference>
<sequence length="154" mass="17380">MKVAVGGTFSPIHDGHIRLLKTALSKGTHIVIGLTSDKMASDKKGKIENFEKRKNKLKSKLEEIKTNTKWDIVKINSPIGVTLDERFDAIVVTPETIHNAEKINKKRKENGLEELKIIKVDLVLAEDGKPISSTRIRQNEIDKHGNLVKKERRP</sequence>
<evidence type="ECO:0000256" key="2">
    <source>
        <dbReference type="ARBA" id="ARBA00022679"/>
    </source>
</evidence>
<evidence type="ECO:0000259" key="10">
    <source>
        <dbReference type="Pfam" id="PF01467"/>
    </source>
</evidence>
<evidence type="ECO:0000256" key="9">
    <source>
        <dbReference type="SAM" id="MobiDB-lite"/>
    </source>
</evidence>
<accession>A0A1Q6DVZ4</accession>
<comment type="caution">
    <text evidence="11">The sequence shown here is derived from an EMBL/GenBank/DDBJ whole genome shotgun (WGS) entry which is preliminary data.</text>
</comment>
<keyword evidence="4 7" id="KW-0547">Nucleotide-binding</keyword>
<keyword evidence="6 7" id="KW-0173">Coenzyme A biosynthesis</keyword>
<dbReference type="STRING" id="1903181.BTN85_1016"/>
<dbReference type="GO" id="GO:0005737">
    <property type="term" value="C:cytoplasm"/>
    <property type="evidence" value="ECO:0007669"/>
    <property type="project" value="UniProtKB-SubCell"/>
</dbReference>
<dbReference type="InterPro" id="IPR014729">
    <property type="entry name" value="Rossmann-like_a/b/a_fold"/>
</dbReference>
<feature type="domain" description="Cytidyltransferase-like" evidence="10">
    <location>
        <begin position="5"/>
        <end position="138"/>
    </location>
</feature>
<keyword evidence="5 7" id="KW-0067">ATP-binding</keyword>
<dbReference type="InterPro" id="IPR004821">
    <property type="entry name" value="Cyt_trans-like"/>
</dbReference>
<protein>
    <recommendedName>
        <fullName evidence="7">Phosphopantetheine adenylyltransferase</fullName>
        <ecNumber evidence="7">2.7.7.3</ecNumber>
    </recommendedName>
    <alternativeName>
        <fullName evidence="7">Dephospho-CoA pyrophosphorylase</fullName>
    </alternativeName>
    <alternativeName>
        <fullName evidence="7">Pantetheine-phosphate adenylyltransferase</fullName>
        <shortName evidence="7">PPAT</shortName>
    </alternativeName>
</protein>
<dbReference type="NCBIfam" id="TIGR00125">
    <property type="entry name" value="cyt_tran_rel"/>
    <property type="match status" value="1"/>
</dbReference>
<dbReference type="SUPFAM" id="SSF52374">
    <property type="entry name" value="Nucleotidylyl transferase"/>
    <property type="match status" value="1"/>
</dbReference>
<dbReference type="GO" id="GO:0005524">
    <property type="term" value="F:ATP binding"/>
    <property type="evidence" value="ECO:0007669"/>
    <property type="project" value="UniProtKB-KW"/>
</dbReference>
<dbReference type="FunCoup" id="A0A1Q6DVZ4">
    <property type="interactions" value="87"/>
</dbReference>
<evidence type="ECO:0000256" key="6">
    <source>
        <dbReference type="ARBA" id="ARBA00022993"/>
    </source>
</evidence>
<dbReference type="GO" id="GO:0004595">
    <property type="term" value="F:pantetheine-phosphate adenylyltransferase activity"/>
    <property type="evidence" value="ECO:0007669"/>
    <property type="project" value="UniProtKB-UniRule"/>
</dbReference>
<gene>
    <name evidence="7" type="primary">coaD</name>
    <name evidence="11" type="ORF">BTN85_1016</name>
</gene>
<dbReference type="GO" id="GO:0015937">
    <property type="term" value="P:coenzyme A biosynthetic process"/>
    <property type="evidence" value="ECO:0007669"/>
    <property type="project" value="UniProtKB-UniRule"/>
</dbReference>
<evidence type="ECO:0000256" key="4">
    <source>
        <dbReference type="ARBA" id="ARBA00022741"/>
    </source>
</evidence>
<evidence type="ECO:0000313" key="12">
    <source>
        <dbReference type="Proteomes" id="UP000185744"/>
    </source>
</evidence>
<evidence type="ECO:0000256" key="7">
    <source>
        <dbReference type="HAMAP-Rule" id="MF_00647"/>
    </source>
</evidence>
<keyword evidence="2 7" id="KW-0808">Transferase</keyword>
<dbReference type="EMBL" id="MSDW01000001">
    <property type="protein sequence ID" value="OKY78523.1"/>
    <property type="molecule type" value="Genomic_DNA"/>
</dbReference>
<proteinExistence type="inferred from homology"/>
<dbReference type="AlphaFoldDB" id="A0A1Q6DVZ4"/>
<comment type="pathway">
    <text evidence="7">Cofactor biosynthesis; coenzyme A biosynthesis.</text>
</comment>
<evidence type="ECO:0000256" key="5">
    <source>
        <dbReference type="ARBA" id="ARBA00022840"/>
    </source>
</evidence>
<organism evidence="11 12">
    <name type="scientific">Methanohalarchaeum thermophilum</name>
    <dbReference type="NCBI Taxonomy" id="1903181"/>
    <lineage>
        <taxon>Archaea</taxon>
        <taxon>Methanobacteriati</taxon>
        <taxon>Methanobacteriota</taxon>
        <taxon>Methanonatronarchaeia</taxon>
        <taxon>Methanonatronarchaeales</taxon>
        <taxon>Methanonatronarchaeaceae</taxon>
        <taxon>Candidatus Methanohalarchaeum</taxon>
    </lineage>
</organism>
<evidence type="ECO:0000256" key="8">
    <source>
        <dbReference type="SAM" id="Coils"/>
    </source>
</evidence>
<feature type="compositionally biased region" description="Basic and acidic residues" evidence="9">
    <location>
        <begin position="137"/>
        <end position="154"/>
    </location>
</feature>
<dbReference type="Gene3D" id="3.40.50.620">
    <property type="entry name" value="HUPs"/>
    <property type="match status" value="1"/>
</dbReference>
<feature type="coiled-coil region" evidence="8">
    <location>
        <begin position="40"/>
        <end position="67"/>
    </location>
</feature>
<comment type="function">
    <text evidence="7">Reversibly transfers an adenylyl group from ATP to 4'-phosphopantetheine, yielding dephospho-CoA (dPCoA) and pyrophosphate.</text>
</comment>
<dbReference type="UniPathway" id="UPA00241"/>
<dbReference type="EC" id="2.7.7.3" evidence="7"/>
<dbReference type="Proteomes" id="UP000185744">
    <property type="component" value="Unassembled WGS sequence"/>
</dbReference>
<evidence type="ECO:0000256" key="1">
    <source>
        <dbReference type="ARBA" id="ARBA00022490"/>
    </source>
</evidence>
<keyword evidence="1 7" id="KW-0963">Cytoplasm</keyword>
<dbReference type="PANTHER" id="PTHR43793">
    <property type="entry name" value="FAD SYNTHASE"/>
    <property type="match status" value="1"/>
</dbReference>
<comment type="subcellular location">
    <subcellularLocation>
        <location evidence="7">Cytoplasm</location>
    </subcellularLocation>
</comment>
<dbReference type="InterPro" id="IPR023540">
    <property type="entry name" value="PPAT_arch"/>
</dbReference>
<dbReference type="NCBIfam" id="NF001985">
    <property type="entry name" value="PRK00777.1"/>
    <property type="match status" value="1"/>
</dbReference>
<dbReference type="Pfam" id="PF01467">
    <property type="entry name" value="CTP_transf_like"/>
    <property type="match status" value="1"/>
</dbReference>
<name>A0A1Q6DVZ4_METT1</name>
<evidence type="ECO:0000313" key="11">
    <source>
        <dbReference type="EMBL" id="OKY78523.1"/>
    </source>
</evidence>
<keyword evidence="8" id="KW-0175">Coiled coil</keyword>
<comment type="catalytic activity">
    <reaction evidence="7">
        <text>(R)-4'-phosphopantetheine + ATP + H(+) = 3'-dephospho-CoA + diphosphate</text>
        <dbReference type="Rhea" id="RHEA:19801"/>
        <dbReference type="ChEBI" id="CHEBI:15378"/>
        <dbReference type="ChEBI" id="CHEBI:30616"/>
        <dbReference type="ChEBI" id="CHEBI:33019"/>
        <dbReference type="ChEBI" id="CHEBI:57328"/>
        <dbReference type="ChEBI" id="CHEBI:61723"/>
        <dbReference type="EC" id="2.7.7.3"/>
    </reaction>
</comment>
<keyword evidence="12" id="KW-1185">Reference proteome</keyword>